<dbReference type="RefSeq" id="WP_066420524.1">
    <property type="nucleotide sequence ID" value="NZ_CP018866.1"/>
</dbReference>
<keyword evidence="6 8" id="KW-0234">DNA repair</keyword>
<dbReference type="HAMAP" id="MF_00606">
    <property type="entry name" value="UV_endonuclease"/>
    <property type="match status" value="1"/>
</dbReference>
<dbReference type="SUPFAM" id="SSF51658">
    <property type="entry name" value="Xylose isomerase-like"/>
    <property type="match status" value="1"/>
</dbReference>
<accession>A0A223KWL6</accession>
<dbReference type="InterPro" id="IPR036237">
    <property type="entry name" value="Xyl_isomerase-like_sf"/>
</dbReference>
<evidence type="ECO:0000256" key="2">
    <source>
        <dbReference type="ARBA" id="ARBA00022759"/>
    </source>
</evidence>
<dbReference type="STRING" id="1314751.GCA_001591425_04297"/>
<protein>
    <recommendedName>
        <fullName evidence="8">UV DNA damage endonuclease</fullName>
        <shortName evidence="8">UV-endonuclease</shortName>
        <shortName evidence="8">UVED</shortName>
        <ecNumber evidence="8">3.-.-.-</ecNumber>
    </recommendedName>
</protein>
<evidence type="ECO:0000313" key="10">
    <source>
        <dbReference type="Proteomes" id="UP000215224"/>
    </source>
</evidence>
<dbReference type="AlphaFoldDB" id="A0A223KWL6"/>
<dbReference type="InterPro" id="IPR004601">
    <property type="entry name" value="UvdE"/>
</dbReference>
<dbReference type="PANTHER" id="PTHR31290">
    <property type="entry name" value="UV-DAMAGE ENDONUCLEASE"/>
    <property type="match status" value="1"/>
</dbReference>
<dbReference type="GO" id="GO:0006290">
    <property type="term" value="P:pyrimidine dimer repair"/>
    <property type="evidence" value="ECO:0007669"/>
    <property type="project" value="UniProtKB-UniRule"/>
</dbReference>
<keyword evidence="10" id="KW-1185">Reference proteome</keyword>
<keyword evidence="5 8" id="KW-0378">Hydrolase</keyword>
<dbReference type="PANTHER" id="PTHR31290:SF5">
    <property type="entry name" value="UV-DAMAGE ENDONUCLEASE"/>
    <property type="match status" value="1"/>
</dbReference>
<organism evidence="9 10">
    <name type="scientific">Sutcliffiella cohnii</name>
    <dbReference type="NCBI Taxonomy" id="33932"/>
    <lineage>
        <taxon>Bacteria</taxon>
        <taxon>Bacillati</taxon>
        <taxon>Bacillota</taxon>
        <taxon>Bacilli</taxon>
        <taxon>Bacillales</taxon>
        <taxon>Bacillaceae</taxon>
        <taxon>Sutcliffiella</taxon>
    </lineage>
</organism>
<evidence type="ECO:0000256" key="4">
    <source>
        <dbReference type="ARBA" id="ARBA00022769"/>
    </source>
</evidence>
<keyword evidence="4 8" id="KW-0228">DNA excision</keyword>
<dbReference type="KEGG" id="bcoh:BC6307_22215"/>
<gene>
    <name evidence="8 9" type="primary">uvsE</name>
    <name evidence="9" type="ORF">BC6307_22215</name>
</gene>
<dbReference type="InterPro" id="IPR023520">
    <property type="entry name" value="UvdE_bac"/>
</dbReference>
<name>A0A223KWL6_9BACI</name>
<evidence type="ECO:0000256" key="3">
    <source>
        <dbReference type="ARBA" id="ARBA00022763"/>
    </source>
</evidence>
<evidence type="ECO:0000313" key="9">
    <source>
        <dbReference type="EMBL" id="AST93793.1"/>
    </source>
</evidence>
<keyword evidence="2 8" id="KW-0255">Endonuclease</keyword>
<dbReference type="Pfam" id="PF03851">
    <property type="entry name" value="UvdE"/>
    <property type="match status" value="1"/>
</dbReference>
<comment type="function">
    <text evidence="7">Component in a DNA repair pathway. Removal of UV LIGHT damaged nucleotides. Recognizes pyrimidine dimers and cleave a phosphodiester bond immediately 5' to the lesion.</text>
</comment>
<dbReference type="NCBIfam" id="TIGR00629">
    <property type="entry name" value="uvde"/>
    <property type="match status" value="1"/>
</dbReference>
<dbReference type="EMBL" id="CP018866">
    <property type="protein sequence ID" value="AST93793.1"/>
    <property type="molecule type" value="Genomic_DNA"/>
</dbReference>
<dbReference type="Gene3D" id="3.20.20.150">
    <property type="entry name" value="Divalent-metal-dependent TIM barrel enzymes"/>
    <property type="match status" value="1"/>
</dbReference>
<sequence>MLIRFGFVSQSVLLWEASPSKTLTFTRYKQLEKVERDAKLKEVTKINLQNTLRTIYYCIAHEIPVFRFSSSLVPLATHPEVKWDYLSTFRNDFQKIGDLVKQYNMRTSFHPNQFTLFTSDKEHITANALEDMIYHYDMLDAMGLGESGTMNIHVGGAYGNKEKAVERFYENIKRLPSDVFSRMTLENDDKTYTTEETLEICEKLGIPLAFDFHHEFANPSNTAWEELLPRVYKTWDRLGIVPKVHISSPISQTKIRHHADYVDLSFIMPFVKIALDIGQDIDFMIEAKRKDDAALLLAEEIGKIRGLKRVAGGIVEA</sequence>
<dbReference type="GO" id="GO:0009411">
    <property type="term" value="P:response to UV"/>
    <property type="evidence" value="ECO:0007669"/>
    <property type="project" value="InterPro"/>
</dbReference>
<comment type="function">
    <text evidence="8">Component in a DNA repair pathway. Removal of UV-light damaged nucleotides. Recognizes pyrimidine dimers and cleave a phosphodiester bond immediately 5' to the lesion.</text>
</comment>
<comment type="similarity">
    <text evidence="8">Belongs to the uve1/UvsE family.</text>
</comment>
<evidence type="ECO:0000256" key="8">
    <source>
        <dbReference type="HAMAP-Rule" id="MF_00606"/>
    </source>
</evidence>
<dbReference type="Proteomes" id="UP000215224">
    <property type="component" value="Chromosome"/>
</dbReference>
<evidence type="ECO:0000256" key="7">
    <source>
        <dbReference type="ARBA" id="ARBA00025029"/>
    </source>
</evidence>
<dbReference type="GO" id="GO:0004519">
    <property type="term" value="F:endonuclease activity"/>
    <property type="evidence" value="ECO:0007669"/>
    <property type="project" value="UniProtKB-UniRule"/>
</dbReference>
<dbReference type="EC" id="3.-.-.-" evidence="8"/>
<dbReference type="GO" id="GO:0016787">
    <property type="term" value="F:hydrolase activity"/>
    <property type="evidence" value="ECO:0007669"/>
    <property type="project" value="UniProtKB-KW"/>
</dbReference>
<dbReference type="GO" id="GO:0006289">
    <property type="term" value="P:nucleotide-excision repair"/>
    <property type="evidence" value="ECO:0007669"/>
    <property type="project" value="InterPro"/>
</dbReference>
<proteinExistence type="inferred from homology"/>
<reference evidence="9 10" key="1">
    <citation type="submission" date="2016-12" db="EMBL/GenBank/DDBJ databases">
        <title>The whole genome sequencing and assembly of Bacillus cohnii DSM 6307T strain.</title>
        <authorList>
            <person name="Lee Y.-J."/>
            <person name="Yi H."/>
            <person name="Bahn Y.-S."/>
            <person name="Kim J.F."/>
            <person name="Lee D.-W."/>
        </authorList>
    </citation>
    <scope>NUCLEOTIDE SEQUENCE [LARGE SCALE GENOMIC DNA]</scope>
    <source>
        <strain evidence="9 10">DSM 6307</strain>
    </source>
</reference>
<evidence type="ECO:0000256" key="6">
    <source>
        <dbReference type="ARBA" id="ARBA00023204"/>
    </source>
</evidence>
<keyword evidence="3 8" id="KW-0227">DNA damage</keyword>
<keyword evidence="1 8" id="KW-0540">Nuclease</keyword>
<evidence type="ECO:0000256" key="1">
    <source>
        <dbReference type="ARBA" id="ARBA00022722"/>
    </source>
</evidence>
<evidence type="ECO:0000256" key="5">
    <source>
        <dbReference type="ARBA" id="ARBA00022801"/>
    </source>
</evidence>